<dbReference type="AlphaFoldDB" id="A0A5M9JNA6"/>
<comment type="caution">
    <text evidence="3">The sequence shown here is derived from an EMBL/GenBank/DDBJ whole genome shotgun (WGS) entry which is preliminary data.</text>
</comment>
<keyword evidence="4" id="KW-1185">Reference proteome</keyword>
<feature type="transmembrane region" description="Helical" evidence="2">
    <location>
        <begin position="78"/>
        <end position="100"/>
    </location>
</feature>
<keyword evidence="2" id="KW-0812">Transmembrane</keyword>
<keyword evidence="2" id="KW-0472">Membrane</keyword>
<evidence type="ECO:0000256" key="2">
    <source>
        <dbReference type="SAM" id="Phobius"/>
    </source>
</evidence>
<feature type="compositionally biased region" description="Basic residues" evidence="1">
    <location>
        <begin position="28"/>
        <end position="39"/>
    </location>
</feature>
<dbReference type="EMBL" id="VICG01000007">
    <property type="protein sequence ID" value="KAA8570197.1"/>
    <property type="molecule type" value="Genomic_DNA"/>
</dbReference>
<proteinExistence type="predicted"/>
<gene>
    <name evidence="3" type="ORF">EYC84_002519</name>
</gene>
<feature type="region of interest" description="Disordered" evidence="1">
    <location>
        <begin position="16"/>
        <end position="39"/>
    </location>
</feature>
<keyword evidence="2" id="KW-1133">Transmembrane helix</keyword>
<evidence type="ECO:0000256" key="1">
    <source>
        <dbReference type="SAM" id="MobiDB-lite"/>
    </source>
</evidence>
<name>A0A5M9JNA6_MONFR</name>
<evidence type="ECO:0000313" key="3">
    <source>
        <dbReference type="EMBL" id="KAA8570197.1"/>
    </source>
</evidence>
<reference evidence="3 4" key="1">
    <citation type="submission" date="2019-06" db="EMBL/GenBank/DDBJ databases">
        <title>Genome Sequence of the Brown Rot Fungal Pathogen Monilinia fructicola.</title>
        <authorList>
            <person name="De Miccolis Angelini R.M."/>
            <person name="Landi L."/>
            <person name="Abate D."/>
            <person name="Pollastro S."/>
            <person name="Romanazzi G."/>
            <person name="Faretra F."/>
        </authorList>
    </citation>
    <scope>NUCLEOTIDE SEQUENCE [LARGE SCALE GENOMIC DNA]</scope>
    <source>
        <strain evidence="3 4">Mfrc123</strain>
    </source>
</reference>
<protein>
    <submittedName>
        <fullName evidence="3">Uncharacterized protein</fullName>
    </submittedName>
</protein>
<sequence>MLLGYEYHDMTLLATHSPKTRKQDKPTSKKKKKKKKKKKSSFRIFQSGRCPMPNPIYFSVPLPPYAQYTKDRGDSAKVYNFPILSLLMTTGMLFPIPLWVPISQPLVRPCMHAGIHPSRVLCYLYSSVQISSEKVNEWESDVPDISHSL</sequence>
<organism evidence="3 4">
    <name type="scientific">Monilinia fructicola</name>
    <name type="common">Brown rot fungus</name>
    <name type="synonym">Ciboria fructicola</name>
    <dbReference type="NCBI Taxonomy" id="38448"/>
    <lineage>
        <taxon>Eukaryota</taxon>
        <taxon>Fungi</taxon>
        <taxon>Dikarya</taxon>
        <taxon>Ascomycota</taxon>
        <taxon>Pezizomycotina</taxon>
        <taxon>Leotiomycetes</taxon>
        <taxon>Helotiales</taxon>
        <taxon>Sclerotiniaceae</taxon>
        <taxon>Monilinia</taxon>
    </lineage>
</organism>
<dbReference type="Proteomes" id="UP000322873">
    <property type="component" value="Unassembled WGS sequence"/>
</dbReference>
<evidence type="ECO:0000313" key="4">
    <source>
        <dbReference type="Proteomes" id="UP000322873"/>
    </source>
</evidence>
<accession>A0A5M9JNA6</accession>